<dbReference type="AlphaFoldDB" id="A0AAN9ETE9"/>
<dbReference type="CDD" id="cd00371">
    <property type="entry name" value="HMA"/>
    <property type="match status" value="2"/>
</dbReference>
<dbReference type="InterPro" id="IPR044594">
    <property type="entry name" value="HIPP01/3/5/6"/>
</dbReference>
<reference evidence="3 4" key="1">
    <citation type="submission" date="2024-01" db="EMBL/GenBank/DDBJ databases">
        <title>The genomes of 5 underutilized Papilionoideae crops provide insights into root nodulation and disease resistance.</title>
        <authorList>
            <person name="Yuan L."/>
        </authorList>
    </citation>
    <scope>NUCLEOTIDE SEQUENCE [LARGE SCALE GENOMIC DNA]</scope>
    <source>
        <strain evidence="3">LY-2023</strain>
        <tissue evidence="3">Leaf</tissue>
    </source>
</reference>
<evidence type="ECO:0000259" key="2">
    <source>
        <dbReference type="PROSITE" id="PS50846"/>
    </source>
</evidence>
<comment type="caution">
    <text evidence="3">The sequence shown here is derived from an EMBL/GenBank/DDBJ whole genome shotgun (WGS) entry which is preliminary data.</text>
</comment>
<dbReference type="Gene3D" id="3.30.70.100">
    <property type="match status" value="2"/>
</dbReference>
<feature type="domain" description="HMA" evidence="2">
    <location>
        <begin position="23"/>
        <end position="90"/>
    </location>
</feature>
<dbReference type="PANTHER" id="PTHR46413">
    <property type="entry name" value="HEAVY METAL-ASSOCIATED ISOPRENYLATED PLANT PROTEIN 6"/>
    <property type="match status" value="1"/>
</dbReference>
<protein>
    <recommendedName>
        <fullName evidence="2">HMA domain-containing protein</fullName>
    </recommendedName>
</protein>
<feature type="domain" description="HMA" evidence="2">
    <location>
        <begin position="132"/>
        <end position="203"/>
    </location>
</feature>
<dbReference type="EMBL" id="JAYKXN010000008">
    <property type="protein sequence ID" value="KAK7262265.1"/>
    <property type="molecule type" value="Genomic_DNA"/>
</dbReference>
<feature type="region of interest" description="Disordered" evidence="1">
    <location>
        <begin position="194"/>
        <end position="233"/>
    </location>
</feature>
<evidence type="ECO:0000256" key="1">
    <source>
        <dbReference type="SAM" id="MobiDB-lite"/>
    </source>
</evidence>
<dbReference type="PROSITE" id="PS50846">
    <property type="entry name" value="HMA_2"/>
    <property type="match status" value="2"/>
</dbReference>
<dbReference type="GO" id="GO:0046872">
    <property type="term" value="F:metal ion binding"/>
    <property type="evidence" value="ECO:0007669"/>
    <property type="project" value="InterPro"/>
</dbReference>
<evidence type="ECO:0000313" key="4">
    <source>
        <dbReference type="Proteomes" id="UP001359559"/>
    </source>
</evidence>
<accession>A0AAN9ETE9</accession>
<gene>
    <name evidence="3" type="ORF">RJT34_29831</name>
</gene>
<dbReference type="InterPro" id="IPR006121">
    <property type="entry name" value="HMA_dom"/>
</dbReference>
<feature type="compositionally biased region" description="Basic and acidic residues" evidence="1">
    <location>
        <begin position="84"/>
        <end position="109"/>
    </location>
</feature>
<proteinExistence type="predicted"/>
<feature type="compositionally biased region" description="Basic and acidic residues" evidence="1">
    <location>
        <begin position="194"/>
        <end position="212"/>
    </location>
</feature>
<keyword evidence="4" id="KW-1185">Reference proteome</keyword>
<organism evidence="3 4">
    <name type="scientific">Clitoria ternatea</name>
    <name type="common">Butterfly pea</name>
    <dbReference type="NCBI Taxonomy" id="43366"/>
    <lineage>
        <taxon>Eukaryota</taxon>
        <taxon>Viridiplantae</taxon>
        <taxon>Streptophyta</taxon>
        <taxon>Embryophyta</taxon>
        <taxon>Tracheophyta</taxon>
        <taxon>Spermatophyta</taxon>
        <taxon>Magnoliopsida</taxon>
        <taxon>eudicotyledons</taxon>
        <taxon>Gunneridae</taxon>
        <taxon>Pentapetalae</taxon>
        <taxon>rosids</taxon>
        <taxon>fabids</taxon>
        <taxon>Fabales</taxon>
        <taxon>Fabaceae</taxon>
        <taxon>Papilionoideae</taxon>
        <taxon>50 kb inversion clade</taxon>
        <taxon>NPAAA clade</taxon>
        <taxon>indigoferoid/millettioid clade</taxon>
        <taxon>Phaseoleae</taxon>
        <taxon>Clitoria</taxon>
    </lineage>
</organism>
<name>A0AAN9ETE9_CLITE</name>
<dbReference type="Proteomes" id="UP001359559">
    <property type="component" value="Unassembled WGS sequence"/>
</dbReference>
<sequence>MGAKKKTNSGENNNNKENEDSNATTVVLKVDMHCDGCASKIIRHLRAFQGVETVKVDSDAGKLTVTGKLNPSKVRESLAEKINKKVELVSPQPKKEKEKEKEKENKDTRTNNNKQSENKTHDKKTKDKEVVVTTVVLKMALHCQGCLDRIGKIVQKTKGVQEMSIDKEKETVTVKGTMDVEALVGNLMEKLKRKVEVVPPKKDKEGDNEGEGKKKKKNKGGNNGGGDSNENGEKMEQSRMEYLGPSFGFTYGYGHGYNNYNYVQVPIYPEQMHFYMHAPPPQMFSDENPNACSVM</sequence>
<dbReference type="SUPFAM" id="SSF55008">
    <property type="entry name" value="HMA, heavy metal-associated domain"/>
    <property type="match status" value="2"/>
</dbReference>
<feature type="region of interest" description="Disordered" evidence="1">
    <location>
        <begin position="84"/>
        <end position="126"/>
    </location>
</feature>
<dbReference type="InterPro" id="IPR036163">
    <property type="entry name" value="HMA_dom_sf"/>
</dbReference>
<dbReference type="Pfam" id="PF00403">
    <property type="entry name" value="HMA"/>
    <property type="match status" value="2"/>
</dbReference>
<dbReference type="PANTHER" id="PTHR46413:SF2">
    <property type="entry name" value="HEAVY METAL-ASSOCIATED ISOPRENYLATED PLANT PROTEIN 3"/>
    <property type="match status" value="1"/>
</dbReference>
<feature type="region of interest" description="Disordered" evidence="1">
    <location>
        <begin position="1"/>
        <end position="21"/>
    </location>
</feature>
<feature type="compositionally biased region" description="Basic and acidic residues" evidence="1">
    <location>
        <begin position="116"/>
        <end position="126"/>
    </location>
</feature>
<evidence type="ECO:0000313" key="3">
    <source>
        <dbReference type="EMBL" id="KAK7262265.1"/>
    </source>
</evidence>